<evidence type="ECO:0000256" key="3">
    <source>
        <dbReference type="ARBA" id="ARBA00023136"/>
    </source>
</evidence>
<feature type="transmembrane region" description="Helical" evidence="4">
    <location>
        <begin position="285"/>
        <end position="303"/>
    </location>
</feature>
<dbReference type="AlphaFoldDB" id="A0A849KWN3"/>
<dbReference type="NCBIfam" id="NF007256">
    <property type="entry name" value="PRK09705.1"/>
    <property type="match status" value="1"/>
</dbReference>
<dbReference type="PANTHER" id="PTHR23523">
    <property type="match status" value="1"/>
</dbReference>
<name>A0A849KWN3_9HYPH</name>
<keyword evidence="2 4" id="KW-1133">Transmembrane helix</keyword>
<sequence>MMPSNPASTGGNRTAPIALVALVALIGFNLRPFLTGPGPVLSEIAADTGMGFGALSLLTFLPMLLMGLGAFVTPRIQSLFGTRRSMFAALAILAAGSALRGIVPDGLSLIFTAILCGAGVAMIQALMPGLIKARFPSSIATITGLYSATIMGGGALGGRLAPWFAGAAHNWRYALSLLAIPAVLALIAAVPILKEAPSTTKAAGQKSGITATLLRRPRTWALMAAFGLVNAGYSSIVAWLAPYYQTLGLEASATGSLVATMAIAQALSALALPMLARRSTDRRPWLLFSLLMQAVGFAGLAFAPDISPVLWSAICGAGLGGSFALAMITSLDHLPKPEEAGALAAMMQGGGFLIAALGPVATALLHNITGGFASGWILHLVLVAAICPLYLSFNPRHYARVMNLPVSPANGTQ</sequence>
<evidence type="ECO:0000256" key="4">
    <source>
        <dbReference type="SAM" id="Phobius"/>
    </source>
</evidence>
<evidence type="ECO:0000256" key="2">
    <source>
        <dbReference type="ARBA" id="ARBA00022989"/>
    </source>
</evidence>
<organism evidence="6 7">
    <name type="scientific">Ochrobactrum soli</name>
    <dbReference type="NCBI Taxonomy" id="2448455"/>
    <lineage>
        <taxon>Bacteria</taxon>
        <taxon>Pseudomonadati</taxon>
        <taxon>Pseudomonadota</taxon>
        <taxon>Alphaproteobacteria</taxon>
        <taxon>Hyphomicrobiales</taxon>
        <taxon>Brucellaceae</taxon>
        <taxon>Brucella/Ochrobactrum group</taxon>
        <taxon>Ochrobactrum</taxon>
    </lineage>
</organism>
<feature type="transmembrane region" description="Helical" evidence="4">
    <location>
        <begin position="220"/>
        <end position="241"/>
    </location>
</feature>
<dbReference type="PANTHER" id="PTHR23523:SF1">
    <property type="entry name" value="CYANATE TRANSPORT PROTEIN CYNX"/>
    <property type="match status" value="1"/>
</dbReference>
<dbReference type="SUPFAM" id="SSF103473">
    <property type="entry name" value="MFS general substrate transporter"/>
    <property type="match status" value="1"/>
</dbReference>
<keyword evidence="1 4" id="KW-0812">Transmembrane</keyword>
<dbReference type="InterPro" id="IPR036259">
    <property type="entry name" value="MFS_trans_sf"/>
</dbReference>
<feature type="domain" description="Major facilitator superfamily (MFS) profile" evidence="5">
    <location>
        <begin position="17"/>
        <end position="397"/>
    </location>
</feature>
<dbReference type="Pfam" id="PF07690">
    <property type="entry name" value="MFS_1"/>
    <property type="match status" value="1"/>
</dbReference>
<gene>
    <name evidence="6" type="ORF">HKX02_25305</name>
</gene>
<dbReference type="InterPro" id="IPR020846">
    <property type="entry name" value="MFS_dom"/>
</dbReference>
<feature type="transmembrane region" description="Helical" evidence="4">
    <location>
        <begin position="139"/>
        <end position="161"/>
    </location>
</feature>
<dbReference type="PROSITE" id="PS50850">
    <property type="entry name" value="MFS"/>
    <property type="match status" value="1"/>
</dbReference>
<evidence type="ECO:0000259" key="5">
    <source>
        <dbReference type="PROSITE" id="PS50850"/>
    </source>
</evidence>
<feature type="transmembrane region" description="Helical" evidence="4">
    <location>
        <begin position="253"/>
        <end position="273"/>
    </location>
</feature>
<feature type="transmembrane region" description="Helical" evidence="4">
    <location>
        <begin position="52"/>
        <end position="73"/>
    </location>
</feature>
<feature type="transmembrane region" description="Helical" evidence="4">
    <location>
        <begin position="85"/>
        <end position="103"/>
    </location>
</feature>
<feature type="transmembrane region" description="Helical" evidence="4">
    <location>
        <begin position="109"/>
        <end position="127"/>
    </location>
</feature>
<dbReference type="InterPro" id="IPR011701">
    <property type="entry name" value="MFS"/>
</dbReference>
<accession>A0A849KWN3</accession>
<evidence type="ECO:0000313" key="7">
    <source>
        <dbReference type="Proteomes" id="UP000574931"/>
    </source>
</evidence>
<protein>
    <submittedName>
        <fullName evidence="6">Cyanate transporter</fullName>
    </submittedName>
</protein>
<dbReference type="InterPro" id="IPR052524">
    <property type="entry name" value="MFS_Cyanate_Porter"/>
</dbReference>
<proteinExistence type="predicted"/>
<evidence type="ECO:0000313" key="6">
    <source>
        <dbReference type="EMBL" id="NNU63549.1"/>
    </source>
</evidence>
<dbReference type="Gene3D" id="1.20.1250.20">
    <property type="entry name" value="MFS general substrate transporter like domains"/>
    <property type="match status" value="2"/>
</dbReference>
<comment type="caution">
    <text evidence="6">The sequence shown here is derived from an EMBL/GenBank/DDBJ whole genome shotgun (WGS) entry which is preliminary data.</text>
</comment>
<feature type="transmembrane region" description="Helical" evidence="4">
    <location>
        <begin position="373"/>
        <end position="393"/>
    </location>
</feature>
<feature type="transmembrane region" description="Helical" evidence="4">
    <location>
        <begin position="340"/>
        <end position="361"/>
    </location>
</feature>
<keyword evidence="3 4" id="KW-0472">Membrane</keyword>
<feature type="transmembrane region" description="Helical" evidence="4">
    <location>
        <begin position="173"/>
        <end position="193"/>
    </location>
</feature>
<feature type="transmembrane region" description="Helical" evidence="4">
    <location>
        <begin position="309"/>
        <end position="328"/>
    </location>
</feature>
<reference evidence="6 7" key="1">
    <citation type="submission" date="2020-05" db="EMBL/GenBank/DDBJ databases">
        <title>Draft Genome Sequence of Ochrobactrum soli Isolated from Stable Fly Gut.</title>
        <authorList>
            <person name="Pileggi M.T."/>
            <person name="Vazhakkala L.J."/>
            <person name="Wong C.N."/>
        </authorList>
    </citation>
    <scope>NUCLEOTIDE SEQUENCE [LARGE SCALE GENOMIC DNA]</scope>
    <source>
        <strain evidence="6 7">MTP-C0764</strain>
    </source>
</reference>
<evidence type="ECO:0000256" key="1">
    <source>
        <dbReference type="ARBA" id="ARBA00022692"/>
    </source>
</evidence>
<dbReference type="Proteomes" id="UP000574931">
    <property type="component" value="Unassembled WGS sequence"/>
</dbReference>
<dbReference type="GO" id="GO:0022857">
    <property type="term" value="F:transmembrane transporter activity"/>
    <property type="evidence" value="ECO:0007669"/>
    <property type="project" value="InterPro"/>
</dbReference>
<keyword evidence="7" id="KW-1185">Reference proteome</keyword>
<dbReference type="EMBL" id="JABFCY010000030">
    <property type="protein sequence ID" value="NNU63549.1"/>
    <property type="molecule type" value="Genomic_DNA"/>
</dbReference>